<sequence length="49" mass="5510">TNFLTTYLGRDGILVLYLLKMNTNEVITGEIVTALFEIFKATLQTDTVD</sequence>
<comment type="caution">
    <text evidence="1">The sequence shown here is derived from an EMBL/GenBank/DDBJ whole genome shotgun (WGS) entry which is preliminary data.</text>
</comment>
<reference evidence="1" key="1">
    <citation type="submission" date="2021-02" db="EMBL/GenBank/DDBJ databases">
        <authorList>
            <person name="Nowell W R."/>
        </authorList>
    </citation>
    <scope>NUCLEOTIDE SEQUENCE</scope>
</reference>
<name>A0A8S2SPH1_9BILA</name>
<dbReference type="Proteomes" id="UP000681967">
    <property type="component" value="Unassembled WGS sequence"/>
</dbReference>
<gene>
    <name evidence="1" type="ORF">BYL167_LOCUS24889</name>
    <name evidence="2" type="ORF">GIL414_LOCUS28148</name>
</gene>
<feature type="non-terminal residue" evidence="1">
    <location>
        <position position="1"/>
    </location>
</feature>
<dbReference type="Proteomes" id="UP000681720">
    <property type="component" value="Unassembled WGS sequence"/>
</dbReference>
<dbReference type="EMBL" id="CAJOBH010023175">
    <property type="protein sequence ID" value="CAF4233786.1"/>
    <property type="molecule type" value="Genomic_DNA"/>
</dbReference>
<evidence type="ECO:0000313" key="2">
    <source>
        <dbReference type="EMBL" id="CAF4355174.1"/>
    </source>
</evidence>
<evidence type="ECO:0000313" key="3">
    <source>
        <dbReference type="Proteomes" id="UP000681967"/>
    </source>
</evidence>
<dbReference type="AlphaFoldDB" id="A0A8S2SPH1"/>
<evidence type="ECO:0000313" key="1">
    <source>
        <dbReference type="EMBL" id="CAF4233786.1"/>
    </source>
</evidence>
<proteinExistence type="predicted"/>
<protein>
    <submittedName>
        <fullName evidence="1">Uncharacterized protein</fullName>
    </submittedName>
</protein>
<accession>A0A8S2SPH1</accession>
<dbReference type="EMBL" id="CAJOBJ010046973">
    <property type="protein sequence ID" value="CAF4355174.1"/>
    <property type="molecule type" value="Genomic_DNA"/>
</dbReference>
<organism evidence="1 3">
    <name type="scientific">Rotaria magnacalcarata</name>
    <dbReference type="NCBI Taxonomy" id="392030"/>
    <lineage>
        <taxon>Eukaryota</taxon>
        <taxon>Metazoa</taxon>
        <taxon>Spiralia</taxon>
        <taxon>Gnathifera</taxon>
        <taxon>Rotifera</taxon>
        <taxon>Eurotatoria</taxon>
        <taxon>Bdelloidea</taxon>
        <taxon>Philodinida</taxon>
        <taxon>Philodinidae</taxon>
        <taxon>Rotaria</taxon>
    </lineage>
</organism>